<sequence length="46" mass="5187">MRSLPVIRMLAEAVSEPLGMPGSVIGRVVFSWGRMMISLNREREAR</sequence>
<evidence type="ECO:0000313" key="1">
    <source>
        <dbReference type="EMBL" id="SEN11077.1"/>
    </source>
</evidence>
<name>A0A1H8DWZ4_9ACTN</name>
<reference evidence="1 2" key="1">
    <citation type="submission" date="2016-10" db="EMBL/GenBank/DDBJ databases">
        <authorList>
            <person name="de Groot N.N."/>
        </authorList>
    </citation>
    <scope>NUCLEOTIDE SEQUENCE [LARGE SCALE GENOMIC DNA]</scope>
    <source>
        <strain evidence="1 2">DSM 43357</strain>
    </source>
</reference>
<dbReference type="AlphaFoldDB" id="A0A1H8DWZ4"/>
<protein>
    <submittedName>
        <fullName evidence="1">Uncharacterized protein</fullName>
    </submittedName>
</protein>
<evidence type="ECO:0000313" key="2">
    <source>
        <dbReference type="Proteomes" id="UP000198953"/>
    </source>
</evidence>
<dbReference type="Proteomes" id="UP000198953">
    <property type="component" value="Unassembled WGS sequence"/>
</dbReference>
<proteinExistence type="predicted"/>
<dbReference type="EMBL" id="FOBF01000022">
    <property type="protein sequence ID" value="SEN11077.1"/>
    <property type="molecule type" value="Genomic_DNA"/>
</dbReference>
<gene>
    <name evidence="1" type="ORF">SAMN05660976_06815</name>
</gene>
<accession>A0A1H8DWZ4</accession>
<organism evidence="1 2">
    <name type="scientific">Nonomuraea pusilla</name>
    <dbReference type="NCBI Taxonomy" id="46177"/>
    <lineage>
        <taxon>Bacteria</taxon>
        <taxon>Bacillati</taxon>
        <taxon>Actinomycetota</taxon>
        <taxon>Actinomycetes</taxon>
        <taxon>Streptosporangiales</taxon>
        <taxon>Streptosporangiaceae</taxon>
        <taxon>Nonomuraea</taxon>
    </lineage>
</organism>
<keyword evidence="2" id="KW-1185">Reference proteome</keyword>